<gene>
    <name evidence="3" type="ORF">ABA31_28740</name>
</gene>
<evidence type="ECO:0000256" key="2">
    <source>
        <dbReference type="SAM" id="Phobius"/>
    </source>
</evidence>
<keyword evidence="2" id="KW-0812">Transmembrane</keyword>
<dbReference type="EMBL" id="BJUU01000030">
    <property type="protein sequence ID" value="GEK81523.1"/>
    <property type="molecule type" value="Genomic_DNA"/>
</dbReference>
<dbReference type="Pfam" id="PF07907">
    <property type="entry name" value="YibE_F"/>
    <property type="match status" value="1"/>
</dbReference>
<feature type="transmembrane region" description="Helical" evidence="2">
    <location>
        <begin position="261"/>
        <end position="281"/>
    </location>
</feature>
<feature type="transmembrane region" description="Helical" evidence="2">
    <location>
        <begin position="365"/>
        <end position="386"/>
    </location>
</feature>
<feature type="transmembrane region" description="Helical" evidence="2">
    <location>
        <begin position="319"/>
        <end position="345"/>
    </location>
</feature>
<comment type="caution">
    <text evidence="3">The sequence shown here is derived from an EMBL/GenBank/DDBJ whole genome shotgun (WGS) entry which is preliminary data.</text>
</comment>
<sequence>MIARPTAREARDSDPHGHVHGHGHGASVRVDRRSALALWLALAPMLLATVVGLVLLWPNAAELPERMPYFAEGAGSTHATASAAPDAETALVPARLDDGTAIEVVVPPEAMGQIGDGDRLRVFDVPEAAGYGSSYVFVDFARELPLALLALVFVGVVVAVARWRGLAALAGLAGAFVAIVGFALPALLSGQPALPVALVTASVVMCIVLYVAHGFSTRTTTALLGTLIGLAITAAVAWAATSGVRIMGTSSEESQLLFQQFGLDLSDVFMCGLVLAGMGVLNDVTITQASAVWELREVAPRASRRELFRRAMRIGRDHIASTVYTIAFAYVGAALPLLLVMWLTIAPFDLQLTTGEVVEEIVRTLVGSIGLVLAIPVTTAIAALVVPGAADADAPVEAAATPRLVASP</sequence>
<organism evidence="3 4">
    <name type="scientific">Agrococcus baldri</name>
    <dbReference type="NCBI Taxonomy" id="153730"/>
    <lineage>
        <taxon>Bacteria</taxon>
        <taxon>Bacillati</taxon>
        <taxon>Actinomycetota</taxon>
        <taxon>Actinomycetes</taxon>
        <taxon>Micrococcales</taxon>
        <taxon>Microbacteriaceae</taxon>
        <taxon>Agrococcus</taxon>
    </lineage>
</organism>
<dbReference type="AlphaFoldDB" id="A0AA87UT50"/>
<feature type="compositionally biased region" description="Basic and acidic residues" evidence="1">
    <location>
        <begin position="1"/>
        <end position="17"/>
    </location>
</feature>
<accession>A0AA87UT50</accession>
<dbReference type="PANTHER" id="PTHR41771">
    <property type="entry name" value="MEMBRANE PROTEIN-RELATED"/>
    <property type="match status" value="1"/>
</dbReference>
<evidence type="ECO:0000256" key="1">
    <source>
        <dbReference type="SAM" id="MobiDB-lite"/>
    </source>
</evidence>
<protein>
    <recommendedName>
        <fullName evidence="5">YibE/F family protein</fullName>
    </recommendedName>
</protein>
<feature type="transmembrane region" description="Helical" evidence="2">
    <location>
        <begin position="168"/>
        <end position="188"/>
    </location>
</feature>
<reference evidence="3 4" key="1">
    <citation type="submission" date="2019-07" db="EMBL/GenBank/DDBJ databases">
        <title>Whole genome shotgun sequence of Agrococcus baldri NBRC 103055.</title>
        <authorList>
            <person name="Hosoyama A."/>
            <person name="Uohara A."/>
            <person name="Ohji S."/>
            <person name="Ichikawa N."/>
        </authorList>
    </citation>
    <scope>NUCLEOTIDE SEQUENCE [LARGE SCALE GENOMIC DNA]</scope>
    <source>
        <strain evidence="3 4">NBRC 103055</strain>
    </source>
</reference>
<evidence type="ECO:0000313" key="4">
    <source>
        <dbReference type="Proteomes" id="UP000321749"/>
    </source>
</evidence>
<keyword evidence="2" id="KW-1133">Transmembrane helix</keyword>
<feature type="region of interest" description="Disordered" evidence="1">
    <location>
        <begin position="1"/>
        <end position="26"/>
    </location>
</feature>
<evidence type="ECO:0000313" key="3">
    <source>
        <dbReference type="EMBL" id="GEK81523.1"/>
    </source>
</evidence>
<keyword evidence="2" id="KW-0472">Membrane</keyword>
<name>A0AA87UT50_9MICO</name>
<evidence type="ECO:0008006" key="5">
    <source>
        <dbReference type="Google" id="ProtNLM"/>
    </source>
</evidence>
<dbReference type="PANTHER" id="PTHR41771:SF1">
    <property type="entry name" value="MEMBRANE PROTEIN"/>
    <property type="match status" value="1"/>
</dbReference>
<feature type="transmembrane region" description="Helical" evidence="2">
    <location>
        <begin position="36"/>
        <end position="57"/>
    </location>
</feature>
<proteinExistence type="predicted"/>
<feature type="transmembrane region" description="Helical" evidence="2">
    <location>
        <begin position="144"/>
        <end position="161"/>
    </location>
</feature>
<feature type="transmembrane region" description="Helical" evidence="2">
    <location>
        <begin position="222"/>
        <end position="241"/>
    </location>
</feature>
<keyword evidence="4" id="KW-1185">Reference proteome</keyword>
<dbReference type="InterPro" id="IPR012507">
    <property type="entry name" value="YibE_F"/>
</dbReference>
<dbReference type="Proteomes" id="UP000321749">
    <property type="component" value="Unassembled WGS sequence"/>
</dbReference>
<feature type="transmembrane region" description="Helical" evidence="2">
    <location>
        <begin position="194"/>
        <end position="215"/>
    </location>
</feature>